<evidence type="ECO:0000259" key="8">
    <source>
        <dbReference type="PROSITE" id="PS50089"/>
    </source>
</evidence>
<evidence type="ECO:0000256" key="7">
    <source>
        <dbReference type="SAM" id="MobiDB-lite"/>
    </source>
</evidence>
<dbReference type="Pfam" id="PF00622">
    <property type="entry name" value="SPRY"/>
    <property type="match status" value="1"/>
</dbReference>
<dbReference type="Pfam" id="PF25600">
    <property type="entry name" value="TRIM_CC"/>
    <property type="match status" value="1"/>
</dbReference>
<dbReference type="Ensembl" id="ENSNMLT00000007610.1">
    <property type="protein sequence ID" value="ENSNMLP00000006667.1"/>
    <property type="gene ID" value="ENSNMLG00000004822.1"/>
</dbReference>
<dbReference type="InterPro" id="IPR006574">
    <property type="entry name" value="PRY"/>
</dbReference>
<dbReference type="InterPro" id="IPR000315">
    <property type="entry name" value="Znf_B-box"/>
</dbReference>
<keyword evidence="2" id="KW-0479">Metal-binding</keyword>
<keyword evidence="5" id="KW-0391">Immunity</keyword>
<dbReference type="InterPro" id="IPR013320">
    <property type="entry name" value="ConA-like_dom_sf"/>
</dbReference>
<sequence length="547" mass="62580">MFVEVKLTRSFSPSAEMAQRALSADALTCPICLETLKDPVTLPCGHSYCMDCIQTNWDQEVRYSCPQCRKKFTHRPVLAKNTVLANLVEELKTTGLIAPPADHCYAGPGDVSCDVCTGRKLKAVSSCLQCLVSYCETHLQPHRNVAVLQRHQLVAPSDKLQENLCSEHNELKKLFCRTDQQIICLVCSMDQHQGHHTVSSAAERAHRQKQLEAKRALLQQNLQHKETEQERLRQEAQDISRSAQKAVQRSGDSFREMALLLEKRRSEVEQQIRSEEQIQLKQVQELQDQLQRDVTELKRSISELDTLSLTPDHNQFLLLCPSLSTDSEKTESRLQTRPRTDFEDVTRAVSALRDQLQLSLREFHMFEPEPRSREDFLRYASDVTLDPNTAHKYLSLSDGNRRATCVREEQSYPDHPDRFVTYSQVLSTEGLTGRCYWEVECSGTYWVDIAVSYRDIKRRGTINECAFGFNDKSWALRCNKNSYSFYFNGVESQVSGPISDRIGVYLDHSAGALSFYSVKDKTMSLLHRVQTTFTQPLFAGVWIQNHT</sequence>
<dbReference type="PANTHER" id="PTHR25465:SF5">
    <property type="entry name" value="E3 UBIQUITIN_ISG15 LIGASE TRIM25-RELATED"/>
    <property type="match status" value="1"/>
</dbReference>
<dbReference type="Pfam" id="PF13445">
    <property type="entry name" value="zf-RING_UBOX"/>
    <property type="match status" value="1"/>
</dbReference>
<dbReference type="InterPro" id="IPR017907">
    <property type="entry name" value="Znf_RING_CS"/>
</dbReference>
<dbReference type="InterPro" id="IPR003879">
    <property type="entry name" value="Butyrophylin_SPRY"/>
</dbReference>
<dbReference type="CDD" id="cd19802">
    <property type="entry name" value="Bbox1_TRIM8-like"/>
    <property type="match status" value="1"/>
</dbReference>
<reference evidence="11" key="1">
    <citation type="submission" date="2025-08" db="UniProtKB">
        <authorList>
            <consortium name="Ensembl"/>
        </authorList>
    </citation>
    <scope>IDENTIFICATION</scope>
</reference>
<feature type="region of interest" description="Disordered" evidence="7">
    <location>
        <begin position="225"/>
        <end position="248"/>
    </location>
</feature>
<dbReference type="InterPro" id="IPR027370">
    <property type="entry name" value="Znf-RING_euk"/>
</dbReference>
<evidence type="ECO:0000313" key="11">
    <source>
        <dbReference type="Ensembl" id="ENSNMLP00000006667.1"/>
    </source>
</evidence>
<dbReference type="InterPro" id="IPR051051">
    <property type="entry name" value="E3_ubiq-ligase_TRIM/RNF"/>
</dbReference>
<dbReference type="SMART" id="SM00449">
    <property type="entry name" value="SPRY"/>
    <property type="match status" value="1"/>
</dbReference>
<dbReference type="InterPro" id="IPR058030">
    <property type="entry name" value="TRIM8/14/16/25/29/45/65_CC"/>
</dbReference>
<evidence type="ECO:0000256" key="2">
    <source>
        <dbReference type="ARBA" id="ARBA00022723"/>
    </source>
</evidence>
<dbReference type="InterPro" id="IPR003877">
    <property type="entry name" value="SPRY_dom"/>
</dbReference>
<evidence type="ECO:0008006" key="13">
    <source>
        <dbReference type="Google" id="ProtNLM"/>
    </source>
</evidence>
<evidence type="ECO:0000313" key="12">
    <source>
        <dbReference type="Proteomes" id="UP000694523"/>
    </source>
</evidence>
<feature type="domain" description="B box-type" evidence="9">
    <location>
        <begin position="160"/>
        <end position="200"/>
    </location>
</feature>
<dbReference type="Gene3D" id="3.30.160.60">
    <property type="entry name" value="Classic Zinc Finger"/>
    <property type="match status" value="1"/>
</dbReference>
<proteinExistence type="predicted"/>
<keyword evidence="4" id="KW-0862">Zinc</keyword>
<evidence type="ECO:0000256" key="1">
    <source>
        <dbReference type="ARBA" id="ARBA00022588"/>
    </source>
</evidence>
<evidence type="ECO:0000259" key="10">
    <source>
        <dbReference type="PROSITE" id="PS50188"/>
    </source>
</evidence>
<dbReference type="Pfam" id="PF00643">
    <property type="entry name" value="zf-B_box"/>
    <property type="match status" value="1"/>
</dbReference>
<dbReference type="Gene3D" id="3.30.40.10">
    <property type="entry name" value="Zinc/RING finger domain, C3HC4 (zinc finger)"/>
    <property type="match status" value="1"/>
</dbReference>
<evidence type="ECO:0000259" key="9">
    <source>
        <dbReference type="PROSITE" id="PS50119"/>
    </source>
</evidence>
<keyword evidence="3 6" id="KW-0863">Zinc-finger</keyword>
<reference evidence="11" key="2">
    <citation type="submission" date="2025-09" db="UniProtKB">
        <authorList>
            <consortium name="Ensembl"/>
        </authorList>
    </citation>
    <scope>IDENTIFICATION</scope>
</reference>
<dbReference type="SUPFAM" id="SSF49899">
    <property type="entry name" value="Concanavalin A-like lectins/glucanases"/>
    <property type="match status" value="1"/>
</dbReference>
<dbReference type="InterPro" id="IPR043136">
    <property type="entry name" value="B30.2/SPRY_sf"/>
</dbReference>
<dbReference type="InterPro" id="IPR013083">
    <property type="entry name" value="Znf_RING/FYVE/PHD"/>
</dbReference>
<dbReference type="SUPFAM" id="SSF57845">
    <property type="entry name" value="B-box zinc-binding domain"/>
    <property type="match status" value="1"/>
</dbReference>
<feature type="compositionally biased region" description="Basic and acidic residues" evidence="7">
    <location>
        <begin position="225"/>
        <end position="238"/>
    </location>
</feature>
<dbReference type="Gene3D" id="2.60.120.920">
    <property type="match status" value="1"/>
</dbReference>
<dbReference type="Pfam" id="PF13765">
    <property type="entry name" value="PRY"/>
    <property type="match status" value="1"/>
</dbReference>
<feature type="domain" description="B30.2/SPRY" evidence="10">
    <location>
        <begin position="363"/>
        <end position="547"/>
    </location>
</feature>
<dbReference type="InterPro" id="IPR001870">
    <property type="entry name" value="B30.2/SPRY"/>
</dbReference>
<dbReference type="PRINTS" id="PR01407">
    <property type="entry name" value="BUTYPHLNCDUF"/>
</dbReference>
<dbReference type="GO" id="GO:0005737">
    <property type="term" value="C:cytoplasm"/>
    <property type="evidence" value="ECO:0007669"/>
    <property type="project" value="UniProtKB-ARBA"/>
</dbReference>
<dbReference type="SMART" id="SM00589">
    <property type="entry name" value="PRY"/>
    <property type="match status" value="1"/>
</dbReference>
<dbReference type="SUPFAM" id="SSF57850">
    <property type="entry name" value="RING/U-box"/>
    <property type="match status" value="1"/>
</dbReference>
<dbReference type="SMART" id="SM00184">
    <property type="entry name" value="RING"/>
    <property type="match status" value="1"/>
</dbReference>
<evidence type="ECO:0000256" key="5">
    <source>
        <dbReference type="ARBA" id="ARBA00022859"/>
    </source>
</evidence>
<feature type="domain" description="RING-type" evidence="8">
    <location>
        <begin position="29"/>
        <end position="69"/>
    </location>
</feature>
<dbReference type="AlphaFoldDB" id="A0A8C6SIC5"/>
<dbReference type="Gene3D" id="4.10.830.40">
    <property type="match status" value="1"/>
</dbReference>
<dbReference type="Proteomes" id="UP000694523">
    <property type="component" value="Unplaced"/>
</dbReference>
<evidence type="ECO:0000256" key="4">
    <source>
        <dbReference type="ARBA" id="ARBA00022833"/>
    </source>
</evidence>
<dbReference type="GO" id="GO:0008270">
    <property type="term" value="F:zinc ion binding"/>
    <property type="evidence" value="ECO:0007669"/>
    <property type="project" value="UniProtKB-KW"/>
</dbReference>
<dbReference type="PROSITE" id="PS50188">
    <property type="entry name" value="B302_SPRY"/>
    <property type="match status" value="1"/>
</dbReference>
<dbReference type="GO" id="GO:0045087">
    <property type="term" value="P:innate immune response"/>
    <property type="evidence" value="ECO:0007669"/>
    <property type="project" value="UniProtKB-KW"/>
</dbReference>
<dbReference type="CDD" id="cd16040">
    <property type="entry name" value="SPRY_PRY_SNTX"/>
    <property type="match status" value="1"/>
</dbReference>
<dbReference type="PROSITE" id="PS50119">
    <property type="entry name" value="ZF_BBOX"/>
    <property type="match status" value="1"/>
</dbReference>
<accession>A0A8C6SIC5</accession>
<dbReference type="SMART" id="SM00336">
    <property type="entry name" value="BBOX"/>
    <property type="match status" value="1"/>
</dbReference>
<dbReference type="PANTHER" id="PTHR25465">
    <property type="entry name" value="B-BOX DOMAIN CONTAINING"/>
    <property type="match status" value="1"/>
</dbReference>
<evidence type="ECO:0000256" key="3">
    <source>
        <dbReference type="ARBA" id="ARBA00022771"/>
    </source>
</evidence>
<keyword evidence="12" id="KW-1185">Reference proteome</keyword>
<evidence type="ECO:0000256" key="6">
    <source>
        <dbReference type="PROSITE-ProRule" id="PRU00024"/>
    </source>
</evidence>
<organism evidence="11 12">
    <name type="scientific">Neogobius melanostomus</name>
    <name type="common">round goby</name>
    <dbReference type="NCBI Taxonomy" id="47308"/>
    <lineage>
        <taxon>Eukaryota</taxon>
        <taxon>Metazoa</taxon>
        <taxon>Chordata</taxon>
        <taxon>Craniata</taxon>
        <taxon>Vertebrata</taxon>
        <taxon>Euteleostomi</taxon>
        <taxon>Actinopterygii</taxon>
        <taxon>Neopterygii</taxon>
        <taxon>Teleostei</taxon>
        <taxon>Neoteleostei</taxon>
        <taxon>Acanthomorphata</taxon>
        <taxon>Gobiaria</taxon>
        <taxon>Gobiiformes</taxon>
        <taxon>Gobioidei</taxon>
        <taxon>Gobiidae</taxon>
        <taxon>Benthophilinae</taxon>
        <taxon>Neogobiini</taxon>
        <taxon>Neogobius</taxon>
    </lineage>
</organism>
<dbReference type="InterPro" id="IPR001841">
    <property type="entry name" value="Znf_RING"/>
</dbReference>
<dbReference type="PROSITE" id="PS50089">
    <property type="entry name" value="ZF_RING_2"/>
    <property type="match status" value="1"/>
</dbReference>
<name>A0A8C6SIC5_9GOBI</name>
<protein>
    <recommendedName>
        <fullName evidence="13">Tripartite motif-containing protein 16-like</fullName>
    </recommendedName>
</protein>
<dbReference type="CDD" id="cd19769">
    <property type="entry name" value="Bbox2_TRIM16-like"/>
    <property type="match status" value="1"/>
</dbReference>
<dbReference type="PROSITE" id="PS00518">
    <property type="entry name" value="ZF_RING_1"/>
    <property type="match status" value="1"/>
</dbReference>
<feature type="compositionally biased region" description="Polar residues" evidence="7">
    <location>
        <begin position="239"/>
        <end position="248"/>
    </location>
</feature>
<keyword evidence="1" id="KW-0399">Innate immunity</keyword>